<comment type="caution">
    <text evidence="7">The sequence shown here is derived from an EMBL/GenBank/DDBJ whole genome shotgun (WGS) entry which is preliminary data.</text>
</comment>
<keyword evidence="4" id="KW-0808">Transferase</keyword>
<feature type="domain" description="Methyltransferase small" evidence="5">
    <location>
        <begin position="219"/>
        <end position="393"/>
    </location>
</feature>
<feature type="domain" description="RlmG N-terminal" evidence="6">
    <location>
        <begin position="13"/>
        <end position="188"/>
    </location>
</feature>
<keyword evidence="1" id="KW-0963">Cytoplasm</keyword>
<dbReference type="PROSITE" id="PS00092">
    <property type="entry name" value="N6_MTASE"/>
    <property type="match status" value="1"/>
</dbReference>
<accession>A0ABS1SKC7</accession>
<evidence type="ECO:0000259" key="6">
    <source>
        <dbReference type="Pfam" id="PF26049"/>
    </source>
</evidence>
<evidence type="ECO:0000256" key="3">
    <source>
        <dbReference type="ARBA" id="ARBA00022603"/>
    </source>
</evidence>
<protein>
    <submittedName>
        <fullName evidence="7">Methyltransferase</fullName>
    </submittedName>
</protein>
<dbReference type="Gene3D" id="3.40.50.150">
    <property type="entry name" value="Vaccinia Virus protein VP39"/>
    <property type="match status" value="2"/>
</dbReference>
<dbReference type="Proteomes" id="UP001646141">
    <property type="component" value="Unassembled WGS sequence"/>
</dbReference>
<reference evidence="7 8" key="1">
    <citation type="submission" date="2018-09" db="EMBL/GenBank/DDBJ databases">
        <title>Comparative genomics of Leucobacter spp.</title>
        <authorList>
            <person name="Reis A.C."/>
            <person name="Kolvenbach B.A."/>
            <person name="Corvini P.F.X."/>
            <person name="Nunes O.C."/>
        </authorList>
    </citation>
    <scope>NUCLEOTIDE SEQUENCE [LARGE SCALE GENOMIC DNA]</scope>
    <source>
        <strain evidence="7 8">L-1</strain>
    </source>
</reference>
<keyword evidence="8" id="KW-1185">Reference proteome</keyword>
<dbReference type="GO" id="GO:0008168">
    <property type="term" value="F:methyltransferase activity"/>
    <property type="evidence" value="ECO:0007669"/>
    <property type="project" value="UniProtKB-KW"/>
</dbReference>
<dbReference type="GO" id="GO:0032259">
    <property type="term" value="P:methylation"/>
    <property type="evidence" value="ECO:0007669"/>
    <property type="project" value="UniProtKB-KW"/>
</dbReference>
<name>A0ABS1SKC7_9MICO</name>
<dbReference type="PANTHER" id="PTHR47816:SF4">
    <property type="entry name" value="RIBOSOMAL RNA SMALL SUBUNIT METHYLTRANSFERASE C"/>
    <property type="match status" value="1"/>
</dbReference>
<dbReference type="InterPro" id="IPR058679">
    <property type="entry name" value="RlmG_N"/>
</dbReference>
<dbReference type="Pfam" id="PF26049">
    <property type="entry name" value="RLMG_N"/>
    <property type="match status" value="1"/>
</dbReference>
<evidence type="ECO:0000256" key="1">
    <source>
        <dbReference type="ARBA" id="ARBA00022490"/>
    </source>
</evidence>
<dbReference type="RefSeq" id="WP_202380643.1">
    <property type="nucleotide sequence ID" value="NZ_BAAAMA010000003.1"/>
</dbReference>
<keyword evidence="3 7" id="KW-0489">Methyltransferase</keyword>
<dbReference type="InterPro" id="IPR002052">
    <property type="entry name" value="DNA_methylase_N6_adenine_CS"/>
</dbReference>
<dbReference type="SUPFAM" id="SSF53335">
    <property type="entry name" value="S-adenosyl-L-methionine-dependent methyltransferases"/>
    <property type="match status" value="1"/>
</dbReference>
<dbReference type="InterPro" id="IPR007848">
    <property type="entry name" value="Small_mtfrase_dom"/>
</dbReference>
<keyword evidence="2" id="KW-0698">rRNA processing</keyword>
<sequence>MEALTGAADFFARLSREPDFDAEELQAHDATDELLLSTAADEIRALQPGELVVIGDRHGALTLGAAELLGARGIRVFQDPVLGERALHRNAERLGIPAGADGAFASHPLDASLLAGARLVLVQLPRGLDALDEIAWSIAAWAHPEVHVFAGGRVKHMTLAMNEVLGRRFAEVSAGLARRKSRVLTARAPLAPDALGSAPFPRFGEDADLAFPVAAFGATFGGPTLDHGSRLLLSGLGNVSPGVRRIVDLGCGNGVLGVSAARAWPAAHVIATDQSAAAQRATTLTADRAGVLATGCAHGADTDPAGLCVHRADALEAVPDGWAELILLNPPFHTGATVHAGVAHRLIAACTRALAPGGELRIVFNSHLRYRTLVERAIGPATQIARDRTFTVLSARAPALGSGRAR</sequence>
<evidence type="ECO:0000313" key="7">
    <source>
        <dbReference type="EMBL" id="MBL3688616.1"/>
    </source>
</evidence>
<evidence type="ECO:0000313" key="8">
    <source>
        <dbReference type="Proteomes" id="UP001646141"/>
    </source>
</evidence>
<dbReference type="InterPro" id="IPR029063">
    <property type="entry name" value="SAM-dependent_MTases_sf"/>
</dbReference>
<dbReference type="EMBL" id="QYAD01000001">
    <property type="protein sequence ID" value="MBL3688616.1"/>
    <property type="molecule type" value="Genomic_DNA"/>
</dbReference>
<evidence type="ECO:0000256" key="4">
    <source>
        <dbReference type="ARBA" id="ARBA00022679"/>
    </source>
</evidence>
<organism evidence="7 8">
    <name type="scientific">Leucobacter chromiireducens subsp. chromiireducens</name>
    <dbReference type="NCBI Taxonomy" id="660067"/>
    <lineage>
        <taxon>Bacteria</taxon>
        <taxon>Bacillati</taxon>
        <taxon>Actinomycetota</taxon>
        <taxon>Actinomycetes</taxon>
        <taxon>Micrococcales</taxon>
        <taxon>Microbacteriaceae</taxon>
        <taxon>Leucobacter</taxon>
    </lineage>
</organism>
<dbReference type="Pfam" id="PF05175">
    <property type="entry name" value="MTS"/>
    <property type="match status" value="1"/>
</dbReference>
<dbReference type="PANTHER" id="PTHR47816">
    <property type="entry name" value="RIBOSOMAL RNA SMALL SUBUNIT METHYLTRANSFERASE C"/>
    <property type="match status" value="1"/>
</dbReference>
<dbReference type="CDD" id="cd02440">
    <property type="entry name" value="AdoMet_MTases"/>
    <property type="match status" value="1"/>
</dbReference>
<proteinExistence type="predicted"/>
<dbReference type="InterPro" id="IPR046977">
    <property type="entry name" value="RsmC/RlmG"/>
</dbReference>
<evidence type="ECO:0000256" key="2">
    <source>
        <dbReference type="ARBA" id="ARBA00022552"/>
    </source>
</evidence>
<evidence type="ECO:0000259" key="5">
    <source>
        <dbReference type="Pfam" id="PF05175"/>
    </source>
</evidence>
<gene>
    <name evidence="7" type="ORF">D3226_01400</name>
</gene>